<dbReference type="GO" id="GO:0016620">
    <property type="term" value="F:oxidoreductase activity, acting on the aldehyde or oxo group of donors, NAD or NADP as acceptor"/>
    <property type="evidence" value="ECO:0007669"/>
    <property type="project" value="InterPro"/>
</dbReference>
<evidence type="ECO:0000313" key="5">
    <source>
        <dbReference type="Proteomes" id="UP000192783"/>
    </source>
</evidence>
<sequence length="541" mass="60356">MNPPSDLKSLILRSMDQVPEPFRPSFVDQRVYLCDGRLVPWSGPQSPVLSPIHTAGEGGEAEPVRLGRVPDLEEGQALECLEAAYGAYDHGRGPWPTLSIGQRLSHMEDFVHRMIARKDQVIRLIMWEICKSRQDAEKEFSRTVRYIRDTIDALKDLDRASSRFVFQEGILAQIRRAPLGVVLCMGPFNYPLNETFATLIPALLMGNTVVFKPPKHGCLLYEPLLEAFRDAFPPGVVNMVTGSGSRIIPPLMESGKVNVFAFIGSSQVANSLRQRHPKLNRLRCVLGLEAKNPAIVLADADLEVTVRECVLGGLSFNGQRCTALKIFFVHRSLAQRFVRELSDAVSSVSLGLPWQDPMITPLAEPDKPDYLASLIDDAVAQGARVVNEGGGSRYRSVFRPAVIYPVDARMRLFHEEQFGPVLPVVPYDDLEEPIRAVIESPYGQQLSIFGTDPGRIAELIDPLVNQVCRVNLNCQCQRGPDTFPFTGRKDSAESTLSVFDALRAFSIRTLVATRDEESSKDRVRTILRERLSRFLSTDFLL</sequence>
<dbReference type="EMBL" id="FWXF01000010">
    <property type="protein sequence ID" value="SMC24439.1"/>
    <property type="molecule type" value="Genomic_DNA"/>
</dbReference>
<keyword evidence="2" id="KW-0560">Oxidoreductase</keyword>
<name>A0A1W1XKD1_9BACT</name>
<dbReference type="OrthoDB" id="9762436at2"/>
<evidence type="ECO:0000256" key="2">
    <source>
        <dbReference type="ARBA" id="ARBA00023002"/>
    </source>
</evidence>
<dbReference type="InterPro" id="IPR016161">
    <property type="entry name" value="Ald_DH/histidinol_DH"/>
</dbReference>
<dbReference type="InterPro" id="IPR016162">
    <property type="entry name" value="Ald_DH_N"/>
</dbReference>
<protein>
    <submittedName>
        <fullName evidence="4">Glyceraldehyde-3-phosphate dehydrogenase (NADP+)</fullName>
    </submittedName>
</protein>
<reference evidence="4 5" key="1">
    <citation type="submission" date="2017-04" db="EMBL/GenBank/DDBJ databases">
        <authorList>
            <person name="Afonso C.L."/>
            <person name="Miller P.J."/>
            <person name="Scott M.A."/>
            <person name="Spackman E."/>
            <person name="Goraichik I."/>
            <person name="Dimitrov K.M."/>
            <person name="Suarez D.L."/>
            <person name="Swayne D.E."/>
        </authorList>
    </citation>
    <scope>NUCLEOTIDE SEQUENCE [LARGE SCALE GENOMIC DNA]</scope>
    <source>
        <strain evidence="4 5">DSM 13146</strain>
    </source>
</reference>
<dbReference type="RefSeq" id="WP_084057735.1">
    <property type="nucleotide sequence ID" value="NZ_FWXF01000010.1"/>
</dbReference>
<evidence type="ECO:0000313" key="4">
    <source>
        <dbReference type="EMBL" id="SMC24439.1"/>
    </source>
</evidence>
<dbReference type="Proteomes" id="UP000192783">
    <property type="component" value="Unassembled WGS sequence"/>
</dbReference>
<dbReference type="InterPro" id="IPR016160">
    <property type="entry name" value="Ald_DH_CS_CYS"/>
</dbReference>
<organism evidence="4 5">
    <name type="scientific">Desulfacinum hydrothermale DSM 13146</name>
    <dbReference type="NCBI Taxonomy" id="1121390"/>
    <lineage>
        <taxon>Bacteria</taxon>
        <taxon>Pseudomonadati</taxon>
        <taxon>Thermodesulfobacteriota</taxon>
        <taxon>Syntrophobacteria</taxon>
        <taxon>Syntrophobacterales</taxon>
        <taxon>Syntrophobacteraceae</taxon>
        <taxon>Desulfacinum</taxon>
    </lineage>
</organism>
<keyword evidence="5" id="KW-1185">Reference proteome</keyword>
<dbReference type="PANTHER" id="PTHR43353">
    <property type="entry name" value="SUCCINATE-SEMIALDEHYDE DEHYDROGENASE, MITOCHONDRIAL"/>
    <property type="match status" value="1"/>
</dbReference>
<evidence type="ECO:0000256" key="1">
    <source>
        <dbReference type="ARBA" id="ARBA00009986"/>
    </source>
</evidence>
<dbReference type="InterPro" id="IPR050740">
    <property type="entry name" value="Aldehyde_DH_Superfamily"/>
</dbReference>
<dbReference type="Pfam" id="PF00171">
    <property type="entry name" value="Aldedh"/>
    <property type="match status" value="1"/>
</dbReference>
<feature type="domain" description="Aldehyde dehydrogenase" evidence="3">
    <location>
        <begin position="66"/>
        <end position="503"/>
    </location>
</feature>
<dbReference type="AlphaFoldDB" id="A0A1W1XKD1"/>
<proteinExistence type="inferred from homology"/>
<accession>A0A1W1XKD1</accession>
<dbReference type="SUPFAM" id="SSF53720">
    <property type="entry name" value="ALDH-like"/>
    <property type="match status" value="1"/>
</dbReference>
<gene>
    <name evidence="4" type="ORF">SAMN02746041_01996</name>
</gene>
<dbReference type="Gene3D" id="3.40.309.10">
    <property type="entry name" value="Aldehyde Dehydrogenase, Chain A, domain 2"/>
    <property type="match status" value="1"/>
</dbReference>
<evidence type="ECO:0000259" key="3">
    <source>
        <dbReference type="Pfam" id="PF00171"/>
    </source>
</evidence>
<dbReference type="STRING" id="1121390.SAMN02746041_01996"/>
<dbReference type="InterPro" id="IPR016163">
    <property type="entry name" value="Ald_DH_C"/>
</dbReference>
<dbReference type="CDD" id="cd07082">
    <property type="entry name" value="ALDH_F11_NP-GAPDH"/>
    <property type="match status" value="1"/>
</dbReference>
<dbReference type="PROSITE" id="PS00070">
    <property type="entry name" value="ALDEHYDE_DEHYDR_CYS"/>
    <property type="match status" value="1"/>
</dbReference>
<dbReference type="PANTHER" id="PTHR43353:SF5">
    <property type="entry name" value="SUCCINATE-SEMIALDEHYDE DEHYDROGENASE, MITOCHONDRIAL"/>
    <property type="match status" value="1"/>
</dbReference>
<comment type="similarity">
    <text evidence="1">Belongs to the aldehyde dehydrogenase family.</text>
</comment>
<dbReference type="Gene3D" id="3.40.605.10">
    <property type="entry name" value="Aldehyde Dehydrogenase, Chain A, domain 1"/>
    <property type="match status" value="1"/>
</dbReference>
<dbReference type="InterPro" id="IPR015590">
    <property type="entry name" value="Aldehyde_DH_dom"/>
</dbReference>